<proteinExistence type="predicted"/>
<evidence type="ECO:0000256" key="9">
    <source>
        <dbReference type="ARBA" id="ARBA00023012"/>
    </source>
</evidence>
<feature type="domain" description="HAMP" evidence="13">
    <location>
        <begin position="184"/>
        <end position="238"/>
    </location>
</feature>
<comment type="caution">
    <text evidence="14">The sequence shown here is derived from an EMBL/GenBank/DDBJ whole genome shotgun (WGS) entry which is preliminary data.</text>
</comment>
<dbReference type="PANTHER" id="PTHR45436">
    <property type="entry name" value="SENSOR HISTIDINE KINASE YKOH"/>
    <property type="match status" value="1"/>
</dbReference>
<dbReference type="InterPro" id="IPR003660">
    <property type="entry name" value="HAMP_dom"/>
</dbReference>
<keyword evidence="10 11" id="KW-0472">Membrane</keyword>
<dbReference type="CDD" id="cd00082">
    <property type="entry name" value="HisKA"/>
    <property type="match status" value="1"/>
</dbReference>
<dbReference type="OrthoDB" id="8673316at2"/>
<organism evidence="14 15">
    <name type="scientific">Inquilinus limosus</name>
    <dbReference type="NCBI Taxonomy" id="171674"/>
    <lineage>
        <taxon>Bacteria</taxon>
        <taxon>Pseudomonadati</taxon>
        <taxon>Pseudomonadota</taxon>
        <taxon>Alphaproteobacteria</taxon>
        <taxon>Rhodospirillales</taxon>
        <taxon>Rhodospirillaceae</taxon>
        <taxon>Inquilinus</taxon>
    </lineage>
</organism>
<keyword evidence="8 11" id="KW-1133">Transmembrane helix</keyword>
<dbReference type="InterPro" id="IPR050428">
    <property type="entry name" value="TCS_sensor_his_kinase"/>
</dbReference>
<evidence type="ECO:0000256" key="8">
    <source>
        <dbReference type="ARBA" id="ARBA00022989"/>
    </source>
</evidence>
<keyword evidence="15" id="KW-1185">Reference proteome</keyword>
<dbReference type="CDD" id="cd00075">
    <property type="entry name" value="HATPase"/>
    <property type="match status" value="1"/>
</dbReference>
<dbReference type="InterPro" id="IPR036097">
    <property type="entry name" value="HisK_dim/P_sf"/>
</dbReference>
<dbReference type="SMART" id="SM00388">
    <property type="entry name" value="HisKA"/>
    <property type="match status" value="1"/>
</dbReference>
<dbReference type="Proteomes" id="UP000196655">
    <property type="component" value="Unassembled WGS sequence"/>
</dbReference>
<dbReference type="PANTHER" id="PTHR45436:SF15">
    <property type="entry name" value="SENSOR HISTIDINE KINASE CUSS"/>
    <property type="match status" value="1"/>
</dbReference>
<dbReference type="InterPro" id="IPR004358">
    <property type="entry name" value="Sig_transdc_His_kin-like_C"/>
</dbReference>
<dbReference type="GO" id="GO:0005886">
    <property type="term" value="C:plasma membrane"/>
    <property type="evidence" value="ECO:0007669"/>
    <property type="project" value="TreeGrafter"/>
</dbReference>
<dbReference type="EMBL" id="NHON01000061">
    <property type="protein sequence ID" value="OWJ64337.1"/>
    <property type="molecule type" value="Genomic_DNA"/>
</dbReference>
<keyword evidence="7" id="KW-0418">Kinase</keyword>
<keyword evidence="5" id="KW-0808">Transferase</keyword>
<dbReference type="InterPro" id="IPR003661">
    <property type="entry name" value="HisK_dim/P_dom"/>
</dbReference>
<dbReference type="Gene3D" id="1.10.287.130">
    <property type="match status" value="1"/>
</dbReference>
<feature type="domain" description="Histidine kinase" evidence="12">
    <location>
        <begin position="246"/>
        <end position="447"/>
    </location>
</feature>
<evidence type="ECO:0000256" key="10">
    <source>
        <dbReference type="ARBA" id="ARBA00023136"/>
    </source>
</evidence>
<dbReference type="Pfam" id="PF00512">
    <property type="entry name" value="HisKA"/>
    <property type="match status" value="1"/>
</dbReference>
<evidence type="ECO:0000256" key="3">
    <source>
        <dbReference type="ARBA" id="ARBA00012438"/>
    </source>
</evidence>
<reference evidence="15" key="1">
    <citation type="submission" date="2017-05" db="EMBL/GenBank/DDBJ databases">
        <authorList>
            <person name="Macchi M."/>
            <person name="Festa S."/>
            <person name="Coppotelli B.M."/>
            <person name="Morelli I.S."/>
        </authorList>
    </citation>
    <scope>NUCLEOTIDE SEQUENCE [LARGE SCALE GENOMIC DNA]</scope>
    <source>
        <strain evidence="15">I</strain>
    </source>
</reference>
<feature type="transmembrane region" description="Helical" evidence="11">
    <location>
        <begin position="164"/>
        <end position="184"/>
    </location>
</feature>
<dbReference type="EC" id="2.7.13.3" evidence="3"/>
<comment type="catalytic activity">
    <reaction evidence="1">
        <text>ATP + protein L-histidine = ADP + protein N-phospho-L-histidine.</text>
        <dbReference type="EC" id="2.7.13.3"/>
    </reaction>
</comment>
<sequence length="450" mass="48028">MLRTSLAWRLIAWLIVIQSVLSGLALAVSLTVWNGPGDEYFFLHRTLKDQVADTLVRQPDGSLAIADTSTLRQFRQDRPRVKTAAMKDGLMLEGSAPEVIAAMRDLAPGSADGPLAVREGPLAGLTIVATEFETPYGTIVAIGADNLVRTADLPAIRTFLADHLMRIIGFVLLGAVLVVPLVVWRTLRPLRAATLAAAHVDLRNRDFRLPDHGGVPAELRPLVRSINAALDRLDAGLSQQQRFAAMAAHEMRTPLAILTARIDSLQDPGEADGMRGDIVRIRTMVDQLLFVARLERRDVQLDEAVDLVALARNVVAECAPLAIAAGRELALVPEVDSLPVTGSVRAIESAVINLVQNAMRMEPAGGTVEVVVRAPADILVIDHGPGIPPAERGLVFEPFWRRDEITPGAGLGLTIVHEAAAAHGGSIAIEETPGGGATFRLRLGPAGEGG</sequence>
<evidence type="ECO:0000313" key="14">
    <source>
        <dbReference type="EMBL" id="OWJ64337.1"/>
    </source>
</evidence>
<dbReference type="SMART" id="SM00387">
    <property type="entry name" value="HATPase_c"/>
    <property type="match status" value="1"/>
</dbReference>
<dbReference type="AlphaFoldDB" id="A0A211ZGV1"/>
<name>A0A211ZGV1_9PROT</name>
<dbReference type="RefSeq" id="WP_088154168.1">
    <property type="nucleotide sequence ID" value="NZ_NHON01000061.1"/>
</dbReference>
<evidence type="ECO:0000256" key="5">
    <source>
        <dbReference type="ARBA" id="ARBA00022679"/>
    </source>
</evidence>
<dbReference type="InterPro" id="IPR003594">
    <property type="entry name" value="HATPase_dom"/>
</dbReference>
<keyword evidence="9" id="KW-0902">Two-component regulatory system</keyword>
<evidence type="ECO:0000256" key="2">
    <source>
        <dbReference type="ARBA" id="ARBA00004141"/>
    </source>
</evidence>
<evidence type="ECO:0000256" key="11">
    <source>
        <dbReference type="SAM" id="Phobius"/>
    </source>
</evidence>
<keyword evidence="4" id="KW-0597">Phosphoprotein</keyword>
<protein>
    <recommendedName>
        <fullName evidence="3">histidine kinase</fullName>
        <ecNumber evidence="3">2.7.13.3</ecNumber>
    </recommendedName>
</protein>
<dbReference type="Pfam" id="PF02518">
    <property type="entry name" value="HATPase_c"/>
    <property type="match status" value="1"/>
</dbReference>
<dbReference type="GO" id="GO:0000155">
    <property type="term" value="F:phosphorelay sensor kinase activity"/>
    <property type="evidence" value="ECO:0007669"/>
    <property type="project" value="InterPro"/>
</dbReference>
<gene>
    <name evidence="14" type="ORF">BWR60_25275</name>
</gene>
<evidence type="ECO:0000259" key="13">
    <source>
        <dbReference type="PROSITE" id="PS50885"/>
    </source>
</evidence>
<evidence type="ECO:0000259" key="12">
    <source>
        <dbReference type="PROSITE" id="PS50109"/>
    </source>
</evidence>
<dbReference type="SUPFAM" id="SSF55874">
    <property type="entry name" value="ATPase domain of HSP90 chaperone/DNA topoisomerase II/histidine kinase"/>
    <property type="match status" value="1"/>
</dbReference>
<evidence type="ECO:0000256" key="1">
    <source>
        <dbReference type="ARBA" id="ARBA00000085"/>
    </source>
</evidence>
<evidence type="ECO:0000313" key="15">
    <source>
        <dbReference type="Proteomes" id="UP000196655"/>
    </source>
</evidence>
<dbReference type="InterPro" id="IPR005467">
    <property type="entry name" value="His_kinase_dom"/>
</dbReference>
<dbReference type="SMART" id="SM00304">
    <property type="entry name" value="HAMP"/>
    <property type="match status" value="1"/>
</dbReference>
<dbReference type="InterPro" id="IPR036890">
    <property type="entry name" value="HATPase_C_sf"/>
</dbReference>
<dbReference type="SUPFAM" id="SSF47384">
    <property type="entry name" value="Homodimeric domain of signal transducing histidine kinase"/>
    <property type="match status" value="1"/>
</dbReference>
<evidence type="ECO:0000256" key="6">
    <source>
        <dbReference type="ARBA" id="ARBA00022692"/>
    </source>
</evidence>
<dbReference type="PROSITE" id="PS50109">
    <property type="entry name" value="HIS_KIN"/>
    <property type="match status" value="1"/>
</dbReference>
<comment type="subcellular location">
    <subcellularLocation>
        <location evidence="2">Membrane</location>
        <topology evidence="2">Multi-pass membrane protein</topology>
    </subcellularLocation>
</comment>
<evidence type="ECO:0000256" key="4">
    <source>
        <dbReference type="ARBA" id="ARBA00022553"/>
    </source>
</evidence>
<dbReference type="PROSITE" id="PS50885">
    <property type="entry name" value="HAMP"/>
    <property type="match status" value="1"/>
</dbReference>
<evidence type="ECO:0000256" key="7">
    <source>
        <dbReference type="ARBA" id="ARBA00022777"/>
    </source>
</evidence>
<dbReference type="PRINTS" id="PR00344">
    <property type="entry name" value="BCTRLSENSOR"/>
</dbReference>
<accession>A0A211ZGV1</accession>
<dbReference type="Gene3D" id="3.30.565.10">
    <property type="entry name" value="Histidine kinase-like ATPase, C-terminal domain"/>
    <property type="match status" value="1"/>
</dbReference>
<keyword evidence="6 11" id="KW-0812">Transmembrane</keyword>